<gene>
    <name evidence="1" type="ORF">HXX76_013834</name>
</gene>
<name>A0A835VTT1_CHLIN</name>
<protein>
    <submittedName>
        <fullName evidence="1">Uncharacterized protein</fullName>
    </submittedName>
</protein>
<evidence type="ECO:0000313" key="2">
    <source>
        <dbReference type="Proteomes" id="UP000650467"/>
    </source>
</evidence>
<dbReference type="EMBL" id="JAEHOC010000057">
    <property type="protein sequence ID" value="KAG2425249.1"/>
    <property type="molecule type" value="Genomic_DNA"/>
</dbReference>
<accession>A0A835VTT1</accession>
<comment type="caution">
    <text evidence="1">The sequence shown here is derived from an EMBL/GenBank/DDBJ whole genome shotgun (WGS) entry which is preliminary data.</text>
</comment>
<organism evidence="1 2">
    <name type="scientific">Chlamydomonas incerta</name>
    <dbReference type="NCBI Taxonomy" id="51695"/>
    <lineage>
        <taxon>Eukaryota</taxon>
        <taxon>Viridiplantae</taxon>
        <taxon>Chlorophyta</taxon>
        <taxon>core chlorophytes</taxon>
        <taxon>Chlorophyceae</taxon>
        <taxon>CS clade</taxon>
        <taxon>Chlamydomonadales</taxon>
        <taxon>Chlamydomonadaceae</taxon>
        <taxon>Chlamydomonas</taxon>
    </lineage>
</organism>
<evidence type="ECO:0000313" key="1">
    <source>
        <dbReference type="EMBL" id="KAG2425249.1"/>
    </source>
</evidence>
<proteinExistence type="predicted"/>
<dbReference type="Proteomes" id="UP000650467">
    <property type="component" value="Unassembled WGS sequence"/>
</dbReference>
<sequence length="120" mass="12915">MPSDIPRSAVYDYARVPDTFSYWVTAIYAERRVAELKERLVTEYSGYAVASALVAGGARKGLSFSAYCNPPLDAAAAAAEDAATPQQRAALRAYCFAYAPGDVVVLGALCVAAMRWRWGP</sequence>
<keyword evidence="2" id="KW-1185">Reference proteome</keyword>
<reference evidence="1" key="1">
    <citation type="journal article" date="2020" name="bioRxiv">
        <title>Comparative genomics of Chlamydomonas.</title>
        <authorList>
            <person name="Craig R.J."/>
            <person name="Hasan A.R."/>
            <person name="Ness R.W."/>
            <person name="Keightley P.D."/>
        </authorList>
    </citation>
    <scope>NUCLEOTIDE SEQUENCE</scope>
    <source>
        <strain evidence="1">SAG 7.73</strain>
    </source>
</reference>
<dbReference type="AlphaFoldDB" id="A0A835VTT1"/>